<evidence type="ECO:0000313" key="8">
    <source>
        <dbReference type="Proteomes" id="UP001374803"/>
    </source>
</evidence>
<dbReference type="Gene3D" id="1.10.600.10">
    <property type="entry name" value="Farnesyl Diphosphate Synthase"/>
    <property type="match status" value="1"/>
</dbReference>
<dbReference type="SFLD" id="SFLDS00005">
    <property type="entry name" value="Isoprenoid_Synthase_Type_I"/>
    <property type="match status" value="1"/>
</dbReference>
<dbReference type="PANTHER" id="PTHR12001">
    <property type="entry name" value="GERANYLGERANYL PYROPHOSPHATE SYNTHASE"/>
    <property type="match status" value="1"/>
</dbReference>
<dbReference type="Proteomes" id="UP001374803">
    <property type="component" value="Chromosome"/>
</dbReference>
<proteinExistence type="inferred from homology"/>
<dbReference type="InterPro" id="IPR008949">
    <property type="entry name" value="Isoprenoid_synthase_dom_sf"/>
</dbReference>
<accession>A0ABZ2LKZ8</accession>
<name>A0ABZ2LKZ8_9BACT</name>
<evidence type="ECO:0000256" key="6">
    <source>
        <dbReference type="RuleBase" id="RU004466"/>
    </source>
</evidence>
<comment type="similarity">
    <text evidence="2 6">Belongs to the FPP/GGPP synthase family.</text>
</comment>
<dbReference type="InterPro" id="IPR033749">
    <property type="entry name" value="Polyprenyl_synt_CS"/>
</dbReference>
<dbReference type="RefSeq" id="WP_394839181.1">
    <property type="nucleotide sequence ID" value="NZ_CP089929.1"/>
</dbReference>
<evidence type="ECO:0000256" key="4">
    <source>
        <dbReference type="ARBA" id="ARBA00022723"/>
    </source>
</evidence>
<protein>
    <submittedName>
        <fullName evidence="7">Polyprenyl synthetase family protein</fullName>
    </submittedName>
</protein>
<dbReference type="SUPFAM" id="SSF48576">
    <property type="entry name" value="Terpenoid synthases"/>
    <property type="match status" value="1"/>
</dbReference>
<dbReference type="Pfam" id="PF00348">
    <property type="entry name" value="polyprenyl_synt"/>
    <property type="match status" value="1"/>
</dbReference>
<evidence type="ECO:0000256" key="3">
    <source>
        <dbReference type="ARBA" id="ARBA00022679"/>
    </source>
</evidence>
<dbReference type="PROSITE" id="PS00444">
    <property type="entry name" value="POLYPRENYL_SYNTHASE_2"/>
    <property type="match status" value="1"/>
</dbReference>
<comment type="cofactor">
    <cofactor evidence="1">
        <name>Mg(2+)</name>
        <dbReference type="ChEBI" id="CHEBI:18420"/>
    </cofactor>
</comment>
<reference evidence="7" key="1">
    <citation type="submission" date="2021-12" db="EMBL/GenBank/DDBJ databases">
        <title>Discovery of the Pendulisporaceae a myxobacterial family with distinct sporulation behavior and unique specialized metabolism.</title>
        <authorList>
            <person name="Garcia R."/>
            <person name="Popoff A."/>
            <person name="Bader C.D."/>
            <person name="Loehr J."/>
            <person name="Walesch S."/>
            <person name="Walt C."/>
            <person name="Boldt J."/>
            <person name="Bunk B."/>
            <person name="Haeckl F.J.F.P.J."/>
            <person name="Gunesch A.P."/>
            <person name="Birkelbach J."/>
            <person name="Nuebel U."/>
            <person name="Pietschmann T."/>
            <person name="Bach T."/>
            <person name="Mueller R."/>
        </authorList>
    </citation>
    <scope>NUCLEOTIDE SEQUENCE</scope>
    <source>
        <strain evidence="7">MSr11367</strain>
    </source>
</reference>
<sequence length="345" mass="36241">MSAFERLSGRVRPRVEAELEACLDAMLDRAQGYGPPVAATVAALRALVLRGGKRFRPILLAGAYEACGGEGGADRVAMAGVALELLQAYLLTHDDWMDDDDTRRGGPTVHAALREAFGSPRAGAVSAVLAGDLTVSYAQRALLAVRGPAERMVDAFSEFVRMQVDVVYGQLIDVHAEAPDRAAVEVMHDLKTSSYTVRGPIALAAALAGAPVDVRTALERFAVPLGIAFQLRDDLLGTFGDSATTGKSSDGDLRKGKRTSLVVELLAVPGSRGILDRVLGRADADPADVARVMARMVESGARARVEDRLAALLAEASAALDAAPIEAEARDALHGAVLALGVRNQ</sequence>
<dbReference type="InterPro" id="IPR000092">
    <property type="entry name" value="Polyprenyl_synt"/>
</dbReference>
<evidence type="ECO:0000313" key="7">
    <source>
        <dbReference type="EMBL" id="WXB09507.1"/>
    </source>
</evidence>
<evidence type="ECO:0000256" key="5">
    <source>
        <dbReference type="ARBA" id="ARBA00022842"/>
    </source>
</evidence>
<keyword evidence="8" id="KW-1185">Reference proteome</keyword>
<dbReference type="EMBL" id="CP089983">
    <property type="protein sequence ID" value="WXB09507.1"/>
    <property type="molecule type" value="Genomic_DNA"/>
</dbReference>
<keyword evidence="5" id="KW-0460">Magnesium</keyword>
<keyword evidence="3 6" id="KW-0808">Transferase</keyword>
<gene>
    <name evidence="7" type="ORF">LVJ94_20030</name>
</gene>
<evidence type="ECO:0000256" key="1">
    <source>
        <dbReference type="ARBA" id="ARBA00001946"/>
    </source>
</evidence>
<keyword evidence="4" id="KW-0479">Metal-binding</keyword>
<dbReference type="PANTHER" id="PTHR12001:SF85">
    <property type="entry name" value="SHORT CHAIN ISOPRENYL DIPHOSPHATE SYNTHASE"/>
    <property type="match status" value="1"/>
</dbReference>
<evidence type="ECO:0000256" key="2">
    <source>
        <dbReference type="ARBA" id="ARBA00006706"/>
    </source>
</evidence>
<organism evidence="7 8">
    <name type="scientific">Pendulispora rubella</name>
    <dbReference type="NCBI Taxonomy" id="2741070"/>
    <lineage>
        <taxon>Bacteria</taxon>
        <taxon>Pseudomonadati</taxon>
        <taxon>Myxococcota</taxon>
        <taxon>Myxococcia</taxon>
        <taxon>Myxococcales</taxon>
        <taxon>Sorangiineae</taxon>
        <taxon>Pendulisporaceae</taxon>
        <taxon>Pendulispora</taxon>
    </lineage>
</organism>